<reference evidence="1 2" key="1">
    <citation type="submission" date="2019-08" db="EMBL/GenBank/DDBJ databases">
        <title>Archangium and Cystobacter genomes.</title>
        <authorList>
            <person name="Chen I.-C.K."/>
            <person name="Wielgoss S."/>
        </authorList>
    </citation>
    <scope>NUCLEOTIDE SEQUENCE [LARGE SCALE GENOMIC DNA]</scope>
    <source>
        <strain evidence="1 2">Cbm 6</strain>
    </source>
</reference>
<evidence type="ECO:0000313" key="2">
    <source>
        <dbReference type="Proteomes" id="UP001611383"/>
    </source>
</evidence>
<keyword evidence="2" id="KW-1185">Reference proteome</keyword>
<protein>
    <recommendedName>
        <fullName evidence="3">Lipoprotein</fullName>
    </recommendedName>
</protein>
<organism evidence="1 2">
    <name type="scientific">Archangium minus</name>
    <dbReference type="NCBI Taxonomy" id="83450"/>
    <lineage>
        <taxon>Bacteria</taxon>
        <taxon>Pseudomonadati</taxon>
        <taxon>Myxococcota</taxon>
        <taxon>Myxococcia</taxon>
        <taxon>Myxococcales</taxon>
        <taxon>Cystobacterineae</taxon>
        <taxon>Archangiaceae</taxon>
        <taxon>Archangium</taxon>
    </lineage>
</organism>
<gene>
    <name evidence="1" type="ORF">F0U60_45835</name>
</gene>
<proteinExistence type="predicted"/>
<accession>A0ABY9X5G4</accession>
<dbReference type="EMBL" id="CP043494">
    <property type="protein sequence ID" value="WNG50643.1"/>
    <property type="molecule type" value="Genomic_DNA"/>
</dbReference>
<evidence type="ECO:0008006" key="3">
    <source>
        <dbReference type="Google" id="ProtNLM"/>
    </source>
</evidence>
<sequence>MAEQMTRRFLGGLLLVVLAGTWVGCPAKSPAPIPSPSGRYQLQPFQEVDGRGTRWMSFHINDAATGNKVFTCPERWLSGHRTDFHWDEQDRAWVLSSDVGVSVWAATPSGSWQRVAQEDAERLLPPEPIRKYHDQFPSLKGKWPATPLPAPQ</sequence>
<name>A0ABY9X5G4_9BACT</name>
<dbReference type="Proteomes" id="UP001611383">
    <property type="component" value="Chromosome"/>
</dbReference>
<dbReference type="RefSeq" id="WP_395809967.1">
    <property type="nucleotide sequence ID" value="NZ_CP043494.1"/>
</dbReference>
<evidence type="ECO:0000313" key="1">
    <source>
        <dbReference type="EMBL" id="WNG50643.1"/>
    </source>
</evidence>